<organism evidence="2">
    <name type="scientific">hydrothermal vent metagenome</name>
    <dbReference type="NCBI Taxonomy" id="652676"/>
    <lineage>
        <taxon>unclassified sequences</taxon>
        <taxon>metagenomes</taxon>
        <taxon>ecological metagenomes</taxon>
    </lineage>
</organism>
<proteinExistence type="predicted"/>
<dbReference type="EMBL" id="UOFQ01000103">
    <property type="protein sequence ID" value="VAW88625.1"/>
    <property type="molecule type" value="Genomic_DNA"/>
</dbReference>
<dbReference type="CDD" id="cd04301">
    <property type="entry name" value="NAT_SF"/>
    <property type="match status" value="1"/>
</dbReference>
<sequence>MVQVKIRPAQNKDIPFLGWVMFTAARSHLVESPWSVIFHEPEARTRILLERMSQITALPWSHVANFWIAEVDGVPAAAMCGFAPMAEGSPILAELELGVAKQEFNYSEERLAEVLDRLTIAALGFPEDLPDTWGIENVAVLPKFRGKGLLDRLFRHVLGEGQKKGFKRAQILCLMGNKPGQQAFERNGFKVFSEKTSPAFSELFGTPGAKLLVQGL</sequence>
<gene>
    <name evidence="2" type="ORF">MNBD_GAMMA17-2293</name>
</gene>
<protein>
    <recommendedName>
        <fullName evidence="1">N-acetyltransferase domain-containing protein</fullName>
    </recommendedName>
</protein>
<dbReference type="InterPro" id="IPR016181">
    <property type="entry name" value="Acyl_CoA_acyltransferase"/>
</dbReference>
<dbReference type="PROSITE" id="PS51186">
    <property type="entry name" value="GNAT"/>
    <property type="match status" value="1"/>
</dbReference>
<dbReference type="SUPFAM" id="SSF55729">
    <property type="entry name" value="Acyl-CoA N-acyltransferases (Nat)"/>
    <property type="match status" value="1"/>
</dbReference>
<reference evidence="2" key="1">
    <citation type="submission" date="2018-06" db="EMBL/GenBank/DDBJ databases">
        <authorList>
            <person name="Zhirakovskaya E."/>
        </authorList>
    </citation>
    <scope>NUCLEOTIDE SEQUENCE</scope>
</reference>
<dbReference type="Gene3D" id="3.40.630.30">
    <property type="match status" value="1"/>
</dbReference>
<dbReference type="InterPro" id="IPR000182">
    <property type="entry name" value="GNAT_dom"/>
</dbReference>
<evidence type="ECO:0000259" key="1">
    <source>
        <dbReference type="PROSITE" id="PS51186"/>
    </source>
</evidence>
<dbReference type="GO" id="GO:0016747">
    <property type="term" value="F:acyltransferase activity, transferring groups other than amino-acyl groups"/>
    <property type="evidence" value="ECO:0007669"/>
    <property type="project" value="InterPro"/>
</dbReference>
<evidence type="ECO:0000313" key="2">
    <source>
        <dbReference type="EMBL" id="VAW88625.1"/>
    </source>
</evidence>
<dbReference type="AlphaFoldDB" id="A0A3B0Z5B5"/>
<name>A0A3B0Z5B5_9ZZZZ</name>
<feature type="domain" description="N-acetyltransferase" evidence="1">
    <location>
        <begin position="4"/>
        <end position="207"/>
    </location>
</feature>
<dbReference type="Pfam" id="PF00583">
    <property type="entry name" value="Acetyltransf_1"/>
    <property type="match status" value="1"/>
</dbReference>
<accession>A0A3B0Z5B5</accession>